<reference evidence="1" key="1">
    <citation type="submission" date="2023-03" db="EMBL/GenBank/DDBJ databases">
        <title>DFI Biobank Strains.</title>
        <authorList>
            <person name="Mostad J."/>
            <person name="Paddock L."/>
            <person name="Medina S."/>
            <person name="Waligurski E."/>
            <person name="Barat B."/>
            <person name="Smith R."/>
            <person name="Burgo V."/>
            <person name="Metcalfe C."/>
            <person name="Woodson C."/>
            <person name="Sundararajan A."/>
            <person name="Ramaswamy R."/>
            <person name="Lin H."/>
            <person name="Pamer E.G."/>
        </authorList>
    </citation>
    <scope>NUCLEOTIDE SEQUENCE</scope>
    <source>
        <strain evidence="1">DFI.9.5</strain>
    </source>
</reference>
<dbReference type="Proteomes" id="UP001221924">
    <property type="component" value="Unassembled WGS sequence"/>
</dbReference>
<evidence type="ECO:0000313" key="2">
    <source>
        <dbReference type="Proteomes" id="UP001221924"/>
    </source>
</evidence>
<organism evidence="1 2">
    <name type="scientific">Bacteroides cellulosilyticus</name>
    <dbReference type="NCBI Taxonomy" id="246787"/>
    <lineage>
        <taxon>Bacteria</taxon>
        <taxon>Pseudomonadati</taxon>
        <taxon>Bacteroidota</taxon>
        <taxon>Bacteroidia</taxon>
        <taxon>Bacteroidales</taxon>
        <taxon>Bacteroidaceae</taxon>
        <taxon>Bacteroides</taxon>
    </lineage>
</organism>
<protein>
    <recommendedName>
        <fullName evidence="3">Lipoprotein</fullName>
    </recommendedName>
</protein>
<comment type="caution">
    <text evidence="1">The sequence shown here is derived from an EMBL/GenBank/DDBJ whole genome shotgun (WGS) entry which is preliminary data.</text>
</comment>
<gene>
    <name evidence="1" type="ORF">PZH42_21235</name>
</gene>
<dbReference type="RefSeq" id="WP_149925084.1">
    <property type="nucleotide sequence ID" value="NZ_CAXKYC010000018.1"/>
</dbReference>
<evidence type="ECO:0008006" key="3">
    <source>
        <dbReference type="Google" id="ProtNLM"/>
    </source>
</evidence>
<proteinExistence type="predicted"/>
<dbReference type="EMBL" id="JARFID010000029">
    <property type="protein sequence ID" value="MDE8696634.1"/>
    <property type="molecule type" value="Genomic_DNA"/>
</dbReference>
<name>A0AAW6MAH8_9BACE</name>
<evidence type="ECO:0000313" key="1">
    <source>
        <dbReference type="EMBL" id="MDE8696634.1"/>
    </source>
</evidence>
<dbReference type="AlphaFoldDB" id="A0AAW6MAH8"/>
<accession>A0AAW6MAH8</accession>
<sequence length="118" mass="13292">MKKLLSIVAAAIFMVSCGMTDKAKQVDYTEAHGYFVRNDAPPHLSCYYDSKEAFDSVFGCAAFMGEGGTPTQIDFTRQSVIACHRRNRLRNQSPHEVHSCFTYIASRYFAPKVQRGRS</sequence>
<dbReference type="PROSITE" id="PS51257">
    <property type="entry name" value="PROKAR_LIPOPROTEIN"/>
    <property type="match status" value="1"/>
</dbReference>